<name>A0A8J2XS40_9BACT</name>
<dbReference type="EMBL" id="BMJC01000003">
    <property type="protein sequence ID" value="GGB06118.1"/>
    <property type="molecule type" value="Genomic_DNA"/>
</dbReference>
<accession>A0A8J2XS40</accession>
<reference evidence="1" key="1">
    <citation type="journal article" date="2014" name="Int. J. Syst. Evol. Microbiol.">
        <title>Complete genome sequence of Corynebacterium casei LMG S-19264T (=DSM 44701T), isolated from a smear-ripened cheese.</title>
        <authorList>
            <consortium name="US DOE Joint Genome Institute (JGI-PGF)"/>
            <person name="Walter F."/>
            <person name="Albersmeier A."/>
            <person name="Kalinowski J."/>
            <person name="Ruckert C."/>
        </authorList>
    </citation>
    <scope>NUCLEOTIDE SEQUENCE</scope>
    <source>
        <strain evidence="1">CGMCC 1.15448</strain>
    </source>
</reference>
<proteinExistence type="predicted"/>
<evidence type="ECO:0000313" key="1">
    <source>
        <dbReference type="EMBL" id="GGB06118.1"/>
    </source>
</evidence>
<sequence length="64" mass="7307">MPPLPVNNMDDLFKRASEEYPLRTDIADWDQLVAALEKGLPMILPPVNFQEGGDRHKRMNTSLN</sequence>
<dbReference type="AlphaFoldDB" id="A0A8J2XS40"/>
<reference evidence="1" key="2">
    <citation type="submission" date="2020-09" db="EMBL/GenBank/DDBJ databases">
        <authorList>
            <person name="Sun Q."/>
            <person name="Zhou Y."/>
        </authorList>
    </citation>
    <scope>NUCLEOTIDE SEQUENCE</scope>
    <source>
        <strain evidence="1">CGMCC 1.15448</strain>
    </source>
</reference>
<organism evidence="1 2">
    <name type="scientific">Puia dinghuensis</name>
    <dbReference type="NCBI Taxonomy" id="1792502"/>
    <lineage>
        <taxon>Bacteria</taxon>
        <taxon>Pseudomonadati</taxon>
        <taxon>Bacteroidota</taxon>
        <taxon>Chitinophagia</taxon>
        <taxon>Chitinophagales</taxon>
        <taxon>Chitinophagaceae</taxon>
        <taxon>Puia</taxon>
    </lineage>
</organism>
<gene>
    <name evidence="1" type="ORF">GCM10011511_31910</name>
</gene>
<evidence type="ECO:0000313" key="2">
    <source>
        <dbReference type="Proteomes" id="UP000607559"/>
    </source>
</evidence>
<keyword evidence="2" id="KW-1185">Reference proteome</keyword>
<protein>
    <submittedName>
        <fullName evidence="1">Uncharacterized protein</fullName>
    </submittedName>
</protein>
<comment type="caution">
    <text evidence="1">The sequence shown here is derived from an EMBL/GenBank/DDBJ whole genome shotgun (WGS) entry which is preliminary data.</text>
</comment>
<dbReference type="Proteomes" id="UP000607559">
    <property type="component" value="Unassembled WGS sequence"/>
</dbReference>